<evidence type="ECO:0000256" key="2">
    <source>
        <dbReference type="ARBA" id="ARBA00023125"/>
    </source>
</evidence>
<dbReference type="EMBL" id="FOWD01000015">
    <property type="protein sequence ID" value="SFO25972.1"/>
    <property type="molecule type" value="Genomic_DNA"/>
</dbReference>
<evidence type="ECO:0000256" key="3">
    <source>
        <dbReference type="ARBA" id="ARBA00023163"/>
    </source>
</evidence>
<dbReference type="InterPro" id="IPR029441">
    <property type="entry name" value="Cass2"/>
</dbReference>
<dbReference type="GO" id="GO:0003700">
    <property type="term" value="F:DNA-binding transcription factor activity"/>
    <property type="evidence" value="ECO:0007669"/>
    <property type="project" value="InterPro"/>
</dbReference>
<proteinExistence type="predicted"/>
<dbReference type="AlphaFoldDB" id="A0A1I5FQD5"/>
<reference evidence="5 6" key="1">
    <citation type="submission" date="2016-10" db="EMBL/GenBank/DDBJ databases">
        <authorList>
            <person name="de Groot N.N."/>
        </authorList>
    </citation>
    <scope>NUCLEOTIDE SEQUENCE [LARGE SCALE GENOMIC DNA]</scope>
    <source>
        <strain evidence="5 6">DSM 1283</strain>
    </source>
</reference>
<keyword evidence="3" id="KW-0804">Transcription</keyword>
<keyword evidence="1" id="KW-0805">Transcription regulation</keyword>
<dbReference type="InterPro" id="IPR009061">
    <property type="entry name" value="DNA-bd_dom_put_sf"/>
</dbReference>
<protein>
    <submittedName>
        <fullName evidence="5">DNA-binding transcriptional regulator, MerR family</fullName>
    </submittedName>
</protein>
<dbReference type="Proteomes" id="UP000198806">
    <property type="component" value="Unassembled WGS sequence"/>
</dbReference>
<evidence type="ECO:0000259" key="4">
    <source>
        <dbReference type="PROSITE" id="PS50937"/>
    </source>
</evidence>
<dbReference type="InterPro" id="IPR011256">
    <property type="entry name" value="Reg_factor_effector_dom_sf"/>
</dbReference>
<dbReference type="Pfam" id="PF13411">
    <property type="entry name" value="MerR_1"/>
    <property type="match status" value="1"/>
</dbReference>
<dbReference type="Pfam" id="PF14526">
    <property type="entry name" value="Cass2"/>
    <property type="match status" value="1"/>
</dbReference>
<feature type="domain" description="HTH merR-type" evidence="4">
    <location>
        <begin position="3"/>
        <end position="72"/>
    </location>
</feature>
<keyword evidence="6" id="KW-1185">Reference proteome</keyword>
<dbReference type="CDD" id="cd00592">
    <property type="entry name" value="HTH_MerR-like"/>
    <property type="match status" value="1"/>
</dbReference>
<evidence type="ECO:0000256" key="1">
    <source>
        <dbReference type="ARBA" id="ARBA00023015"/>
    </source>
</evidence>
<dbReference type="RefSeq" id="WP_091686637.1">
    <property type="nucleotide sequence ID" value="NZ_BAABFM010000024.1"/>
</dbReference>
<evidence type="ECO:0000313" key="6">
    <source>
        <dbReference type="Proteomes" id="UP000198806"/>
    </source>
</evidence>
<name>A0A1I5FQD5_9FIRM</name>
<dbReference type="SMART" id="SM00422">
    <property type="entry name" value="HTH_MERR"/>
    <property type="match status" value="1"/>
</dbReference>
<dbReference type="InterPro" id="IPR047057">
    <property type="entry name" value="MerR_fam"/>
</dbReference>
<dbReference type="PANTHER" id="PTHR30204:SF94">
    <property type="entry name" value="HEAVY METAL-DEPENDENT TRANSCRIPTIONAL REGULATOR HI_0293-RELATED"/>
    <property type="match status" value="1"/>
</dbReference>
<evidence type="ECO:0000313" key="5">
    <source>
        <dbReference type="EMBL" id="SFO25972.1"/>
    </source>
</evidence>
<accession>A0A1I5FQD5</accession>
<dbReference type="PROSITE" id="PS50937">
    <property type="entry name" value="HTH_MERR_2"/>
    <property type="match status" value="1"/>
</dbReference>
<dbReference type="InterPro" id="IPR000551">
    <property type="entry name" value="MerR-type_HTH_dom"/>
</dbReference>
<keyword evidence="2 5" id="KW-0238">DNA-binding</keyword>
<dbReference type="Gene3D" id="1.10.1660.10">
    <property type="match status" value="1"/>
</dbReference>
<dbReference type="SUPFAM" id="SSF46955">
    <property type="entry name" value="Putative DNA-binding domain"/>
    <property type="match status" value="1"/>
</dbReference>
<dbReference type="PANTHER" id="PTHR30204">
    <property type="entry name" value="REDOX-CYCLING DRUG-SENSING TRANSCRIPTIONAL ACTIVATOR SOXR"/>
    <property type="match status" value="1"/>
</dbReference>
<dbReference type="STRING" id="1527.SAMN04489757_11560"/>
<dbReference type="Gene3D" id="3.20.80.10">
    <property type="entry name" value="Regulatory factor, effector binding domain"/>
    <property type="match status" value="1"/>
</dbReference>
<gene>
    <name evidence="5" type="ORF">SAMN04489757_11560</name>
</gene>
<dbReference type="OrthoDB" id="9811174at2"/>
<organism evidence="5 6">
    <name type="scientific">Anaerocolumna aminovalerica</name>
    <dbReference type="NCBI Taxonomy" id="1527"/>
    <lineage>
        <taxon>Bacteria</taxon>
        <taxon>Bacillati</taxon>
        <taxon>Bacillota</taxon>
        <taxon>Clostridia</taxon>
        <taxon>Lachnospirales</taxon>
        <taxon>Lachnospiraceae</taxon>
        <taxon>Anaerocolumna</taxon>
    </lineage>
</organism>
<dbReference type="GO" id="GO:0003677">
    <property type="term" value="F:DNA binding"/>
    <property type="evidence" value="ECO:0007669"/>
    <property type="project" value="UniProtKB-KW"/>
</dbReference>
<sequence length="328" mass="38257">MELMTISEISRGFNISTRTLRYYEQIGLLTSGKKENYAYRVYDENAVRRLQQIIILRKLRIPLKQIGVILKDKEQTHIVEIFQENILTLDCEITALSTIRSVLQRFVLQLNNRIGVNVKLNLFDDNELLKVIESLSLSKIDFKEERSMDDLNKANEILTNLKDIRILYLPPATVASSHYIGENPEDVARKRLDDFVNSVNLQRIKPDLRVYGFNNPSPRNSGETYGYEFWATIPDDMEVPESIVKKHFEGGLYAAHCINMGDFHEWQPFFKCILDNDNYEFDSREPWGMEGSLEEHINAFTYYQSFNEKSKCEQLDLLIPIKPKTKVE</sequence>
<dbReference type="SUPFAM" id="SSF55136">
    <property type="entry name" value="Probable bacterial effector-binding domain"/>
    <property type="match status" value="1"/>
</dbReference>